<proteinExistence type="predicted"/>
<evidence type="ECO:0000256" key="1">
    <source>
        <dbReference type="SAM" id="MobiDB-lite"/>
    </source>
</evidence>
<name>A0A8H6DG79_9HYPO</name>
<protein>
    <recommendedName>
        <fullName evidence="2">DUF7918 domain-containing protein</fullName>
    </recommendedName>
</protein>
<evidence type="ECO:0000259" key="2">
    <source>
        <dbReference type="Pfam" id="PF25534"/>
    </source>
</evidence>
<dbReference type="PANTHER" id="PTHR36223">
    <property type="entry name" value="BETA-LACTAMASE-TYPE TRANSPEPTIDASE FOLD DOMAIN CONTAINING PROTEIN"/>
    <property type="match status" value="1"/>
</dbReference>
<evidence type="ECO:0000313" key="4">
    <source>
        <dbReference type="Proteomes" id="UP000544331"/>
    </source>
</evidence>
<dbReference type="AlphaFoldDB" id="A0A8H6DG79"/>
<dbReference type="InterPro" id="IPR057678">
    <property type="entry name" value="DUF7918"/>
</dbReference>
<dbReference type="Proteomes" id="UP000544331">
    <property type="component" value="Unassembled WGS sequence"/>
</dbReference>
<feature type="compositionally biased region" description="Basic and acidic residues" evidence="1">
    <location>
        <begin position="30"/>
        <end position="51"/>
    </location>
</feature>
<sequence>MAVLPGVPGIEVRIVVNGLPTEEWPFEDNKKREVDEEDVKTNEHELGHVGSKDPQLPTSRNYIRSKSGCQFGVRTTLSDDFETKNLPSGADGIVLCIHIDGVIFDSSLIPLGSRRTQNWLYALIKSDDGTMKRKYPVFSDIVSVEDPDNDKIKADMARVKQMGNIRIRVLAVKMNEPGIFAAETRDRPDMEIAYKATILHGQGLTHGTTYKDEDTDESDCQRSTAAYSPTVLGQLGTFIFRYSANPPRNVKKGEPESCVPIKRKYEEVKMPDGRYVLDLTGDDDE</sequence>
<dbReference type="Pfam" id="PF25534">
    <property type="entry name" value="DUF7918"/>
    <property type="match status" value="1"/>
</dbReference>
<comment type="caution">
    <text evidence="3">The sequence shown here is derived from an EMBL/GenBank/DDBJ whole genome shotgun (WGS) entry which is preliminary data.</text>
</comment>
<dbReference type="OrthoDB" id="3364132at2759"/>
<gene>
    <name evidence="3" type="ORF">FMUND_6718</name>
</gene>
<dbReference type="PANTHER" id="PTHR36223:SF1">
    <property type="entry name" value="TRANSCRIPTION ELONGATION FACTOR EAF N-TERMINAL DOMAIN-CONTAINING PROTEIN"/>
    <property type="match status" value="1"/>
</dbReference>
<evidence type="ECO:0000313" key="3">
    <source>
        <dbReference type="EMBL" id="KAF5715709.1"/>
    </source>
</evidence>
<organism evidence="3 4">
    <name type="scientific">Fusarium mundagurra</name>
    <dbReference type="NCBI Taxonomy" id="1567541"/>
    <lineage>
        <taxon>Eukaryota</taxon>
        <taxon>Fungi</taxon>
        <taxon>Dikarya</taxon>
        <taxon>Ascomycota</taxon>
        <taxon>Pezizomycotina</taxon>
        <taxon>Sordariomycetes</taxon>
        <taxon>Hypocreomycetidae</taxon>
        <taxon>Hypocreales</taxon>
        <taxon>Nectriaceae</taxon>
        <taxon>Fusarium</taxon>
        <taxon>Fusarium fujikuroi species complex</taxon>
    </lineage>
</organism>
<feature type="domain" description="DUF7918" evidence="2">
    <location>
        <begin position="9"/>
        <end position="242"/>
    </location>
</feature>
<reference evidence="3 4" key="1">
    <citation type="submission" date="2020-05" db="EMBL/GenBank/DDBJ databases">
        <title>Identification and distribution of gene clusters putatively required for synthesis of sphingolipid metabolism inhibitors in phylogenetically diverse species of the filamentous fungus Fusarium.</title>
        <authorList>
            <person name="Kim H.-S."/>
            <person name="Busman M."/>
            <person name="Brown D.W."/>
            <person name="Divon H."/>
            <person name="Uhlig S."/>
            <person name="Proctor R.H."/>
        </authorList>
    </citation>
    <scope>NUCLEOTIDE SEQUENCE [LARGE SCALE GENOMIC DNA]</scope>
    <source>
        <strain evidence="3 4">NRRL 66235</strain>
    </source>
</reference>
<feature type="region of interest" description="Disordered" evidence="1">
    <location>
        <begin position="30"/>
        <end position="55"/>
    </location>
</feature>
<keyword evidence="4" id="KW-1185">Reference proteome</keyword>
<accession>A0A8H6DG79</accession>
<dbReference type="EMBL" id="JAAOAN010000220">
    <property type="protein sequence ID" value="KAF5715709.1"/>
    <property type="molecule type" value="Genomic_DNA"/>
</dbReference>